<reference evidence="2 3" key="1">
    <citation type="submission" date="2024-06" db="EMBL/GenBank/DDBJ databases">
        <title>Genomic Encyclopedia of Type Strains, Phase IV (KMG-IV): sequencing the most valuable type-strain genomes for metagenomic binning, comparative biology and taxonomic classification.</title>
        <authorList>
            <person name="Goeker M."/>
        </authorList>
    </citation>
    <scope>NUCLEOTIDE SEQUENCE [LARGE SCALE GENOMIC DNA]</scope>
    <source>
        <strain evidence="2 3">DSM 23520</strain>
    </source>
</reference>
<dbReference type="RefSeq" id="WP_354220015.1">
    <property type="nucleotide sequence ID" value="NZ_JBEPMX010000006.1"/>
</dbReference>
<keyword evidence="1" id="KW-1133">Transmembrane helix</keyword>
<feature type="transmembrane region" description="Helical" evidence="1">
    <location>
        <begin position="37"/>
        <end position="53"/>
    </location>
</feature>
<gene>
    <name evidence="2" type="ORF">ABID56_001532</name>
</gene>
<evidence type="ECO:0000313" key="2">
    <source>
        <dbReference type="EMBL" id="MET3683437.1"/>
    </source>
</evidence>
<dbReference type="Proteomes" id="UP001549167">
    <property type="component" value="Unassembled WGS sequence"/>
</dbReference>
<comment type="caution">
    <text evidence="2">The sequence shown here is derived from an EMBL/GenBank/DDBJ whole genome shotgun (WGS) entry which is preliminary data.</text>
</comment>
<keyword evidence="1" id="KW-0472">Membrane</keyword>
<feature type="transmembrane region" description="Helical" evidence="1">
    <location>
        <begin position="7"/>
        <end position="25"/>
    </location>
</feature>
<evidence type="ECO:0000256" key="1">
    <source>
        <dbReference type="SAM" id="Phobius"/>
    </source>
</evidence>
<dbReference type="EMBL" id="JBEPMX010000006">
    <property type="protein sequence ID" value="MET3683437.1"/>
    <property type="molecule type" value="Genomic_DNA"/>
</dbReference>
<accession>A0ABV2KV31</accession>
<evidence type="ECO:0000313" key="3">
    <source>
        <dbReference type="Proteomes" id="UP001549167"/>
    </source>
</evidence>
<sequence>MKPLDQFLYIIKVLLLILFAFIILGSSSSDLSLGNRGHLILAGIAILEVVIIIRKLDHNKNQDV</sequence>
<name>A0ABV2KV31_9BACI</name>
<protein>
    <submittedName>
        <fullName evidence="2">Uncharacterized protein</fullName>
    </submittedName>
</protein>
<keyword evidence="1" id="KW-0812">Transmembrane</keyword>
<proteinExistence type="predicted"/>
<keyword evidence="3" id="KW-1185">Reference proteome</keyword>
<organism evidence="2 3">
    <name type="scientific">Alkalibacillus flavidus</name>
    <dbReference type="NCBI Taxonomy" id="546021"/>
    <lineage>
        <taxon>Bacteria</taxon>
        <taxon>Bacillati</taxon>
        <taxon>Bacillota</taxon>
        <taxon>Bacilli</taxon>
        <taxon>Bacillales</taxon>
        <taxon>Bacillaceae</taxon>
        <taxon>Alkalibacillus</taxon>
    </lineage>
</organism>